<dbReference type="Proteomes" id="UP001213681">
    <property type="component" value="Unassembled WGS sequence"/>
</dbReference>
<keyword evidence="3" id="KW-1185">Reference proteome</keyword>
<dbReference type="RefSeq" id="XP_056767453.1">
    <property type="nucleotide sequence ID" value="XM_056908835.1"/>
</dbReference>
<accession>A0AAD6G4D4</accession>
<proteinExistence type="predicted"/>
<dbReference type="Pfam" id="PF00144">
    <property type="entry name" value="Beta-lactamase"/>
    <property type="match status" value="1"/>
</dbReference>
<gene>
    <name evidence="2" type="ORF">N7458_005453</name>
</gene>
<dbReference type="InterPro" id="IPR050789">
    <property type="entry name" value="Diverse_Enzym_Activities"/>
</dbReference>
<organism evidence="2 3">
    <name type="scientific">Penicillium daleae</name>
    <dbReference type="NCBI Taxonomy" id="63821"/>
    <lineage>
        <taxon>Eukaryota</taxon>
        <taxon>Fungi</taxon>
        <taxon>Dikarya</taxon>
        <taxon>Ascomycota</taxon>
        <taxon>Pezizomycotina</taxon>
        <taxon>Eurotiomycetes</taxon>
        <taxon>Eurotiomycetidae</taxon>
        <taxon>Eurotiales</taxon>
        <taxon>Aspergillaceae</taxon>
        <taxon>Penicillium</taxon>
    </lineage>
</organism>
<dbReference type="InterPro" id="IPR012338">
    <property type="entry name" value="Beta-lactam/transpept-like"/>
</dbReference>
<dbReference type="GeneID" id="81599078"/>
<evidence type="ECO:0000313" key="3">
    <source>
        <dbReference type="Proteomes" id="UP001213681"/>
    </source>
</evidence>
<sequence length="420" mass="46260">MALRLSVTADAAARLAIDRRTSGSSPQIPGIVYCAVDKTGNIVFQHASGQTGLNQKPPMTMDTTFWLASCTKLITSIACMQLVEQGKLALDDSVQLELLAPELKRVRVLERDENNGFRLNRKERSITLRMLLNHTSGFGYAFEDIKLRDWSRPVGIDDFSGNPNDVLHGPLVSQPGTKFQYGVGLDWVGTLVERVTGLSLEEYFQTFILRPLDIKSITFFPCKESKATVAYMHSRTADGTLSIRDHLYRYPLLPYNPQEYHFCMGGAGCFGKPVEYCRIIATILNGGLSPNTGVRILKPETVKEMFTDQIPTFPRYCNVSTPSGKPELANPCPLIPCADDLTEGWGLSFSLSHTKSATGRAAGSGSWEGLANLFWFADRENGIGGIIASQILPYGDLEVLGCSECVEKIIYDDVIQSVVL</sequence>
<dbReference type="AlphaFoldDB" id="A0AAD6G4D4"/>
<protein>
    <submittedName>
        <fullName evidence="2">Beta-lactamase family protein</fullName>
    </submittedName>
</protein>
<name>A0AAD6G4D4_9EURO</name>
<comment type="caution">
    <text evidence="2">The sequence shown here is derived from an EMBL/GenBank/DDBJ whole genome shotgun (WGS) entry which is preliminary data.</text>
</comment>
<reference evidence="2" key="1">
    <citation type="submission" date="2022-12" db="EMBL/GenBank/DDBJ databases">
        <authorList>
            <person name="Petersen C."/>
        </authorList>
    </citation>
    <scope>NUCLEOTIDE SEQUENCE</scope>
    <source>
        <strain evidence="2">IBT 16125</strain>
    </source>
</reference>
<dbReference type="SUPFAM" id="SSF56601">
    <property type="entry name" value="beta-lactamase/transpeptidase-like"/>
    <property type="match status" value="1"/>
</dbReference>
<dbReference type="InterPro" id="IPR001466">
    <property type="entry name" value="Beta-lactam-related"/>
</dbReference>
<reference evidence="2" key="2">
    <citation type="journal article" date="2023" name="IMA Fungus">
        <title>Comparative genomic study of the Penicillium genus elucidates a diverse pangenome and 15 lateral gene transfer events.</title>
        <authorList>
            <person name="Petersen C."/>
            <person name="Sorensen T."/>
            <person name="Nielsen M.R."/>
            <person name="Sondergaard T.E."/>
            <person name="Sorensen J.L."/>
            <person name="Fitzpatrick D.A."/>
            <person name="Frisvad J.C."/>
            <person name="Nielsen K.L."/>
        </authorList>
    </citation>
    <scope>NUCLEOTIDE SEQUENCE</scope>
    <source>
        <strain evidence="2">IBT 16125</strain>
    </source>
</reference>
<evidence type="ECO:0000259" key="1">
    <source>
        <dbReference type="Pfam" id="PF00144"/>
    </source>
</evidence>
<dbReference type="Gene3D" id="3.40.710.10">
    <property type="entry name" value="DD-peptidase/beta-lactamase superfamily"/>
    <property type="match status" value="1"/>
</dbReference>
<dbReference type="EMBL" id="JAPVEA010000005">
    <property type="protein sequence ID" value="KAJ5454497.1"/>
    <property type="molecule type" value="Genomic_DNA"/>
</dbReference>
<dbReference type="PANTHER" id="PTHR43283:SF3">
    <property type="entry name" value="BETA-LACTAMASE FAMILY PROTEIN (AFU_ORTHOLOGUE AFUA_5G07500)"/>
    <property type="match status" value="1"/>
</dbReference>
<feature type="domain" description="Beta-lactamase-related" evidence="1">
    <location>
        <begin position="26"/>
        <end position="393"/>
    </location>
</feature>
<dbReference type="PANTHER" id="PTHR43283">
    <property type="entry name" value="BETA-LACTAMASE-RELATED"/>
    <property type="match status" value="1"/>
</dbReference>
<evidence type="ECO:0000313" key="2">
    <source>
        <dbReference type="EMBL" id="KAJ5454497.1"/>
    </source>
</evidence>